<sequence length="94" mass="10539">MRIINGIKQKKDAAAIIKQSGLQAGIFDFARFVYKNGEMYLYTSDDDFSDVDMHYKGSDTIGALTDPEEVKQLIPLLHAALQPVIAQYIELPMC</sequence>
<dbReference type="AlphaFoldDB" id="A0A561P9Y5"/>
<reference evidence="1 2" key="1">
    <citation type="submission" date="2019-06" db="EMBL/GenBank/DDBJ databases">
        <title>Sorghum-associated microbial communities from plants grown in Nebraska, USA.</title>
        <authorList>
            <person name="Schachtman D."/>
        </authorList>
    </citation>
    <scope>NUCLEOTIDE SEQUENCE [LARGE SCALE GENOMIC DNA]</scope>
    <source>
        <strain evidence="1 2">1209</strain>
    </source>
</reference>
<gene>
    <name evidence="1" type="ORF">FHW36_110141</name>
</gene>
<dbReference type="Pfam" id="PF19635">
    <property type="entry name" value="DUF6138"/>
    <property type="match status" value="1"/>
</dbReference>
<dbReference type="EMBL" id="VIWO01000010">
    <property type="protein sequence ID" value="TWF34941.1"/>
    <property type="molecule type" value="Genomic_DNA"/>
</dbReference>
<dbReference type="OrthoDB" id="1089802at2"/>
<comment type="caution">
    <text evidence="1">The sequence shown here is derived from an EMBL/GenBank/DDBJ whole genome shotgun (WGS) entry which is preliminary data.</text>
</comment>
<evidence type="ECO:0000313" key="1">
    <source>
        <dbReference type="EMBL" id="TWF34941.1"/>
    </source>
</evidence>
<name>A0A561P9Y5_9BACT</name>
<accession>A0A561P9Y5</accession>
<evidence type="ECO:0000313" key="2">
    <source>
        <dbReference type="Proteomes" id="UP000320811"/>
    </source>
</evidence>
<proteinExistence type="predicted"/>
<protein>
    <submittedName>
        <fullName evidence="1">Uncharacterized protein</fullName>
    </submittedName>
</protein>
<dbReference type="RefSeq" id="WP_145673679.1">
    <property type="nucleotide sequence ID" value="NZ_VIWO01000010.1"/>
</dbReference>
<keyword evidence="2" id="KW-1185">Reference proteome</keyword>
<organism evidence="1 2">
    <name type="scientific">Chitinophaga polysaccharea</name>
    <dbReference type="NCBI Taxonomy" id="1293035"/>
    <lineage>
        <taxon>Bacteria</taxon>
        <taxon>Pseudomonadati</taxon>
        <taxon>Bacteroidota</taxon>
        <taxon>Chitinophagia</taxon>
        <taxon>Chitinophagales</taxon>
        <taxon>Chitinophagaceae</taxon>
        <taxon>Chitinophaga</taxon>
    </lineage>
</organism>
<dbReference type="Proteomes" id="UP000320811">
    <property type="component" value="Unassembled WGS sequence"/>
</dbReference>
<dbReference type="InterPro" id="IPR046136">
    <property type="entry name" value="DUF6138"/>
</dbReference>